<dbReference type="InterPro" id="IPR003594">
    <property type="entry name" value="HATPase_dom"/>
</dbReference>
<keyword evidence="1 5" id="KW-0808">Transferase</keyword>
<dbReference type="InterPro" id="IPR003660">
    <property type="entry name" value="HAMP_dom"/>
</dbReference>
<gene>
    <name evidence="5" type="ORF">KQI75_08225</name>
</gene>
<dbReference type="InterPro" id="IPR050640">
    <property type="entry name" value="Bact_2-comp_sensor_kinase"/>
</dbReference>
<proteinExistence type="predicted"/>
<organism evidence="5 6">
    <name type="scientific">Butyricicoccus intestinisimiae</name>
    <dbReference type="NCBI Taxonomy" id="2841509"/>
    <lineage>
        <taxon>Bacteria</taxon>
        <taxon>Bacillati</taxon>
        <taxon>Bacillota</taxon>
        <taxon>Clostridia</taxon>
        <taxon>Eubacteriales</taxon>
        <taxon>Butyricicoccaceae</taxon>
        <taxon>Butyricicoccus</taxon>
    </lineage>
</organism>
<evidence type="ECO:0000313" key="5">
    <source>
        <dbReference type="EMBL" id="MBU5490604.1"/>
    </source>
</evidence>
<dbReference type="SMART" id="SM00304">
    <property type="entry name" value="HAMP"/>
    <property type="match status" value="1"/>
</dbReference>
<dbReference type="GO" id="GO:0016301">
    <property type="term" value="F:kinase activity"/>
    <property type="evidence" value="ECO:0007669"/>
    <property type="project" value="UniProtKB-KW"/>
</dbReference>
<dbReference type="PROSITE" id="PS50109">
    <property type="entry name" value="HIS_KIN"/>
    <property type="match status" value="1"/>
</dbReference>
<dbReference type="PANTHER" id="PTHR34220:SF7">
    <property type="entry name" value="SENSOR HISTIDINE KINASE YPDA"/>
    <property type="match status" value="1"/>
</dbReference>
<evidence type="ECO:0000256" key="1">
    <source>
        <dbReference type="ARBA" id="ARBA00022777"/>
    </source>
</evidence>
<reference evidence="5 6" key="1">
    <citation type="submission" date="2021-06" db="EMBL/GenBank/DDBJ databases">
        <authorList>
            <person name="Sun Q."/>
            <person name="Li D."/>
        </authorList>
    </citation>
    <scope>NUCLEOTIDE SEQUENCE [LARGE SCALE GENOMIC DNA]</scope>
    <source>
        <strain evidence="5 6">MSJd-7</strain>
    </source>
</reference>
<keyword evidence="2" id="KW-0812">Transmembrane</keyword>
<evidence type="ECO:0000313" key="6">
    <source>
        <dbReference type="Proteomes" id="UP000783588"/>
    </source>
</evidence>
<keyword evidence="1 5" id="KW-0418">Kinase</keyword>
<keyword evidence="2" id="KW-0472">Membrane</keyword>
<dbReference type="InterPro" id="IPR005467">
    <property type="entry name" value="His_kinase_dom"/>
</dbReference>
<dbReference type="InterPro" id="IPR010559">
    <property type="entry name" value="Sig_transdc_His_kin_internal"/>
</dbReference>
<dbReference type="EMBL" id="JAHLQI010000004">
    <property type="protein sequence ID" value="MBU5490604.1"/>
    <property type="molecule type" value="Genomic_DNA"/>
</dbReference>
<dbReference type="SMART" id="SM00387">
    <property type="entry name" value="HATPase_c"/>
    <property type="match status" value="1"/>
</dbReference>
<dbReference type="CDD" id="cd06225">
    <property type="entry name" value="HAMP"/>
    <property type="match status" value="1"/>
</dbReference>
<evidence type="ECO:0000256" key="2">
    <source>
        <dbReference type="SAM" id="Phobius"/>
    </source>
</evidence>
<feature type="transmembrane region" description="Helical" evidence="2">
    <location>
        <begin position="251"/>
        <end position="274"/>
    </location>
</feature>
<dbReference type="Proteomes" id="UP000783588">
    <property type="component" value="Unassembled WGS sequence"/>
</dbReference>
<evidence type="ECO:0000259" key="3">
    <source>
        <dbReference type="PROSITE" id="PS50109"/>
    </source>
</evidence>
<dbReference type="PANTHER" id="PTHR34220">
    <property type="entry name" value="SENSOR HISTIDINE KINASE YPDA"/>
    <property type="match status" value="1"/>
</dbReference>
<keyword evidence="2" id="KW-1133">Transmembrane helix</keyword>
<dbReference type="PROSITE" id="PS50885">
    <property type="entry name" value="HAMP"/>
    <property type="match status" value="1"/>
</dbReference>
<evidence type="ECO:0000259" key="4">
    <source>
        <dbReference type="PROSITE" id="PS50885"/>
    </source>
</evidence>
<comment type="caution">
    <text evidence="5">The sequence shown here is derived from an EMBL/GenBank/DDBJ whole genome shotgun (WGS) entry which is preliminary data.</text>
</comment>
<dbReference type="Pfam" id="PF00672">
    <property type="entry name" value="HAMP"/>
    <property type="match status" value="1"/>
</dbReference>
<accession>A0ABS6ESE2</accession>
<name>A0ABS6ESE2_9FIRM</name>
<feature type="domain" description="HAMP" evidence="4">
    <location>
        <begin position="275"/>
        <end position="327"/>
    </location>
</feature>
<sequence length="547" mass="61858">MVLFSRYVSGQIQNNVQTDTERQMDALSAGLEQEIKSMSDLINQVYYQILKTGDGTQTARDASLQDFYRQHNRQLVNVALYLKSGETVWSTEQTPVPAADVVKQPWFQQAAQTIEQISFGSPQLVCQKDQLTRVLVVSRYVEFTRGGQSTEGVLRLDFPVSDLDSTLERYKSTKVDYCYVLDTDGSMLYHPFRKEIASGLWEEWSIPMLSDTTVQHNHAAWNIQTHQIGYTGWKLVAVRSLTDVQQQNHNLYVILWVVLCAAGAVLILTDLLLLRLITHPVSKLSAVMERFGVGDLSVRAQAEGIGELRALADHFNSMAERIQGLMRRVIANEKEKRHMERKLLQSQITPHFLYNTLDSIIWMIQSGEYEGAGKMVSLLAKFFRVSLSQGKDIIPLRKEIEHAVSYLSIQNIRFKDKFEFITDIDASLLDYLCPKITIQPIIENAVYHGMEGKYDDGEIELSVHEVDGNICIAVADNGGGMTEEQIDYILHNKVVSSKRGSGVGVHNVDDRLKLLYGPEYGVTIESVLDEGTTVRMTIPKVRETDEE</sequence>
<protein>
    <submittedName>
        <fullName evidence="5">Histidine kinase</fullName>
    </submittedName>
</protein>
<keyword evidence="6" id="KW-1185">Reference proteome</keyword>
<dbReference type="Pfam" id="PF02518">
    <property type="entry name" value="HATPase_c"/>
    <property type="match status" value="1"/>
</dbReference>
<dbReference type="Pfam" id="PF06580">
    <property type="entry name" value="His_kinase"/>
    <property type="match status" value="1"/>
</dbReference>
<feature type="domain" description="Histidine kinase" evidence="3">
    <location>
        <begin position="438"/>
        <end position="542"/>
    </location>
</feature>